<dbReference type="InterPro" id="IPR058624">
    <property type="entry name" value="MdtA-like_HH"/>
</dbReference>
<dbReference type="NCBIfam" id="TIGR01730">
    <property type="entry name" value="RND_mfp"/>
    <property type="match status" value="1"/>
</dbReference>
<proteinExistence type="inferred from homology"/>
<evidence type="ECO:0000313" key="9">
    <source>
        <dbReference type="Proteomes" id="UP000186074"/>
    </source>
</evidence>
<gene>
    <name evidence="8" type="ORF">LPB137_07910</name>
</gene>
<dbReference type="SUPFAM" id="SSF111369">
    <property type="entry name" value="HlyD-like secretion proteins"/>
    <property type="match status" value="1"/>
</dbReference>
<dbReference type="Pfam" id="PF25876">
    <property type="entry name" value="HH_MFP_RND"/>
    <property type="match status" value="1"/>
</dbReference>
<dbReference type="Gene3D" id="2.40.50.100">
    <property type="match status" value="1"/>
</dbReference>
<dbReference type="Gene3D" id="2.40.420.20">
    <property type="match status" value="1"/>
</dbReference>
<dbReference type="InterPro" id="IPR058625">
    <property type="entry name" value="MdtA-like_BSH"/>
</dbReference>
<comment type="similarity">
    <text evidence="2">Belongs to the membrane fusion protein (MFP) (TC 8.A.1) family.</text>
</comment>
<dbReference type="KEGG" id="alp:LPB137_07910"/>
<dbReference type="Pfam" id="PF25917">
    <property type="entry name" value="BSH_RND"/>
    <property type="match status" value="1"/>
</dbReference>
<dbReference type="GO" id="GO:0022857">
    <property type="term" value="F:transmembrane transporter activity"/>
    <property type="evidence" value="ECO:0007669"/>
    <property type="project" value="InterPro"/>
</dbReference>
<comment type="subcellular location">
    <subcellularLocation>
        <location evidence="1">Cell envelope</location>
    </subcellularLocation>
</comment>
<dbReference type="GO" id="GO:0046677">
    <property type="term" value="P:response to antibiotic"/>
    <property type="evidence" value="ECO:0007669"/>
    <property type="project" value="TreeGrafter"/>
</dbReference>
<evidence type="ECO:0000259" key="5">
    <source>
        <dbReference type="Pfam" id="PF25917"/>
    </source>
</evidence>
<evidence type="ECO:0000256" key="2">
    <source>
        <dbReference type="ARBA" id="ARBA00009477"/>
    </source>
</evidence>
<sequence>MGVRKMKKLLASLVLLTSTFVFAANKEAPSVKVEAFTVTNDVVTISKKYPATIKAEKSVNIIARVSGALQNRYFEEGSFVKKGQKLYKIEQRTYQANIDSSRAALNSAKSLLVKATNDWKRYKKLYEQKSISASQKDEYYYNYQNALANTKNAEAALTNAKIQYGYTQIKAPMDGIISTTLLNVGNYVNANTVLTTITKVDPVYVEFSLPQTDLGKYLSHIKSKEVKFSMNCQNECIVGGTLKYISPILDSSTDTLLLRTEFPNKDNKVIVGQFTNINVENIAIPGVISIPEIAIMQNGGASVVYVIDDKSTVQIRPVVLTGENTQTGVVISSGLKSGEKIVLSNIAKLRPNSKVQIVEGKK</sequence>
<dbReference type="Proteomes" id="UP000186074">
    <property type="component" value="Chromosome"/>
</dbReference>
<protein>
    <submittedName>
        <fullName evidence="8">Uncharacterized protein</fullName>
    </submittedName>
</protein>
<reference evidence="8 9" key="1">
    <citation type="submission" date="2017-01" db="EMBL/GenBank/DDBJ databases">
        <title>Genome sequencing of Arcobacter sp. LPB0137.</title>
        <authorList>
            <person name="Lee G.-W."/>
            <person name="Yi H."/>
        </authorList>
    </citation>
    <scope>NUCLEOTIDE SEQUENCE [LARGE SCALE GENOMIC DNA]</scope>
    <source>
        <strain evidence="8 9">LPB0137</strain>
    </source>
</reference>
<evidence type="ECO:0000256" key="1">
    <source>
        <dbReference type="ARBA" id="ARBA00004196"/>
    </source>
</evidence>
<evidence type="ECO:0000256" key="3">
    <source>
        <dbReference type="SAM" id="SignalP"/>
    </source>
</evidence>
<dbReference type="STRING" id="1850254.LPB137_07910"/>
<feature type="domain" description="Multidrug resistance protein MdtA-like C-terminal permuted SH3" evidence="7">
    <location>
        <begin position="287"/>
        <end position="347"/>
    </location>
</feature>
<evidence type="ECO:0000313" key="8">
    <source>
        <dbReference type="EMBL" id="APW65782.1"/>
    </source>
</evidence>
<evidence type="ECO:0000259" key="4">
    <source>
        <dbReference type="Pfam" id="PF25876"/>
    </source>
</evidence>
<feature type="domain" description="Multidrug resistance protein MdtA-like alpha-helical hairpin" evidence="4">
    <location>
        <begin position="99"/>
        <end position="167"/>
    </location>
</feature>
<name>A0A1P8KMJ6_9BACT</name>
<dbReference type="Gene3D" id="2.40.30.170">
    <property type="match status" value="1"/>
</dbReference>
<dbReference type="InterPro" id="IPR058626">
    <property type="entry name" value="MdtA-like_b-barrel"/>
</dbReference>
<accession>A0A1P8KMJ6</accession>
<dbReference type="PANTHER" id="PTHR30158">
    <property type="entry name" value="ACRA/E-RELATED COMPONENT OF DRUG EFFLUX TRANSPORTER"/>
    <property type="match status" value="1"/>
</dbReference>
<feature type="domain" description="Multidrug resistance protein MdtA-like barrel-sandwich hybrid" evidence="5">
    <location>
        <begin position="58"/>
        <end position="198"/>
    </location>
</feature>
<dbReference type="GO" id="GO:0030313">
    <property type="term" value="C:cell envelope"/>
    <property type="evidence" value="ECO:0007669"/>
    <property type="project" value="UniProtKB-SubCell"/>
</dbReference>
<feature type="chain" id="PRO_5013043419" evidence="3">
    <location>
        <begin position="24"/>
        <end position="362"/>
    </location>
</feature>
<evidence type="ECO:0000259" key="7">
    <source>
        <dbReference type="Pfam" id="PF25967"/>
    </source>
</evidence>
<dbReference type="InterPro" id="IPR058627">
    <property type="entry name" value="MdtA-like_C"/>
</dbReference>
<dbReference type="Pfam" id="PF25944">
    <property type="entry name" value="Beta-barrel_RND"/>
    <property type="match status" value="1"/>
</dbReference>
<dbReference type="AlphaFoldDB" id="A0A1P8KMJ6"/>
<feature type="signal peptide" evidence="3">
    <location>
        <begin position="1"/>
        <end position="23"/>
    </location>
</feature>
<keyword evidence="9" id="KW-1185">Reference proteome</keyword>
<keyword evidence="3" id="KW-0732">Signal</keyword>
<feature type="domain" description="Multidrug resistance protein MdtA-like beta-barrel" evidence="6">
    <location>
        <begin position="202"/>
        <end position="280"/>
    </location>
</feature>
<dbReference type="OrthoDB" id="9772050at2"/>
<dbReference type="EMBL" id="CP019070">
    <property type="protein sequence ID" value="APW65782.1"/>
    <property type="molecule type" value="Genomic_DNA"/>
</dbReference>
<dbReference type="InterPro" id="IPR006143">
    <property type="entry name" value="RND_pump_MFP"/>
</dbReference>
<evidence type="ECO:0000259" key="6">
    <source>
        <dbReference type="Pfam" id="PF25944"/>
    </source>
</evidence>
<organism evidence="8 9">
    <name type="scientific">Poseidonibacter parvus</name>
    <dbReference type="NCBI Taxonomy" id="1850254"/>
    <lineage>
        <taxon>Bacteria</taxon>
        <taxon>Pseudomonadati</taxon>
        <taxon>Campylobacterota</taxon>
        <taxon>Epsilonproteobacteria</taxon>
        <taxon>Campylobacterales</taxon>
        <taxon>Arcobacteraceae</taxon>
        <taxon>Poseidonibacter</taxon>
    </lineage>
</organism>
<dbReference type="Pfam" id="PF25967">
    <property type="entry name" value="RND-MFP_C"/>
    <property type="match status" value="1"/>
</dbReference>
<dbReference type="GO" id="GO:0005886">
    <property type="term" value="C:plasma membrane"/>
    <property type="evidence" value="ECO:0007669"/>
    <property type="project" value="TreeGrafter"/>
</dbReference>
<dbReference type="Gene3D" id="1.10.287.470">
    <property type="entry name" value="Helix hairpin bin"/>
    <property type="match status" value="1"/>
</dbReference>